<dbReference type="AlphaFoldDB" id="A0A9X2CIX4"/>
<dbReference type="FunFam" id="3.40.50.300:FF:000156">
    <property type="entry name" value="ATP-dependent DNA helicase recQ"/>
    <property type="match status" value="1"/>
</dbReference>
<dbReference type="SMART" id="SM00487">
    <property type="entry name" value="DEXDc"/>
    <property type="match status" value="1"/>
</dbReference>
<dbReference type="InterPro" id="IPR044876">
    <property type="entry name" value="HRDC_dom_sf"/>
</dbReference>
<dbReference type="SMART" id="SM00490">
    <property type="entry name" value="HELICc"/>
    <property type="match status" value="1"/>
</dbReference>
<dbReference type="CDD" id="cd17920">
    <property type="entry name" value="DEXHc_RecQ"/>
    <property type="match status" value="1"/>
</dbReference>
<dbReference type="GO" id="GO:0005737">
    <property type="term" value="C:cytoplasm"/>
    <property type="evidence" value="ECO:0007669"/>
    <property type="project" value="TreeGrafter"/>
</dbReference>
<dbReference type="Pfam" id="PF00270">
    <property type="entry name" value="DEAD"/>
    <property type="match status" value="1"/>
</dbReference>
<organism evidence="20 21">
    <name type="scientific">Shewanella gaetbuli</name>
    <dbReference type="NCBI Taxonomy" id="220752"/>
    <lineage>
        <taxon>Bacteria</taxon>
        <taxon>Pseudomonadati</taxon>
        <taxon>Pseudomonadota</taxon>
        <taxon>Gammaproteobacteria</taxon>
        <taxon>Alteromonadales</taxon>
        <taxon>Shewanellaceae</taxon>
        <taxon>Shewanella</taxon>
    </lineage>
</organism>
<dbReference type="GO" id="GO:0006260">
    <property type="term" value="P:DNA replication"/>
    <property type="evidence" value="ECO:0007669"/>
    <property type="project" value="InterPro"/>
</dbReference>
<keyword evidence="8 20" id="KW-0347">Helicase</keyword>
<evidence type="ECO:0000259" key="18">
    <source>
        <dbReference type="PROSITE" id="PS51192"/>
    </source>
</evidence>
<keyword evidence="11" id="KW-0238">DNA-binding</keyword>
<comment type="cofactor">
    <cofactor evidence="1">
        <name>Mg(2+)</name>
        <dbReference type="ChEBI" id="CHEBI:18420"/>
    </cofactor>
</comment>
<dbReference type="GO" id="GO:0043590">
    <property type="term" value="C:bacterial nucleoid"/>
    <property type="evidence" value="ECO:0007669"/>
    <property type="project" value="TreeGrafter"/>
</dbReference>
<evidence type="ECO:0000256" key="3">
    <source>
        <dbReference type="ARBA" id="ARBA00005446"/>
    </source>
</evidence>
<dbReference type="InterPro" id="IPR001650">
    <property type="entry name" value="Helicase_C-like"/>
</dbReference>
<keyword evidence="13" id="KW-0234">DNA repair</keyword>
<evidence type="ECO:0000256" key="2">
    <source>
        <dbReference type="ARBA" id="ARBA00001947"/>
    </source>
</evidence>
<evidence type="ECO:0000259" key="17">
    <source>
        <dbReference type="PROSITE" id="PS50967"/>
    </source>
</evidence>
<protein>
    <recommendedName>
        <fullName evidence="16">DNA helicase RecQ</fullName>
        <ecNumber evidence="16">5.6.2.4</ecNumber>
    </recommendedName>
</protein>
<dbReference type="RefSeq" id="WP_248996169.1">
    <property type="nucleotide sequence ID" value="NZ_JAKIKP010000009.1"/>
</dbReference>
<dbReference type="InterPro" id="IPR011545">
    <property type="entry name" value="DEAD/DEAH_box_helicase_dom"/>
</dbReference>
<evidence type="ECO:0000256" key="12">
    <source>
        <dbReference type="ARBA" id="ARBA00023172"/>
    </source>
</evidence>
<evidence type="ECO:0000256" key="4">
    <source>
        <dbReference type="ARBA" id="ARBA00022723"/>
    </source>
</evidence>
<dbReference type="GO" id="GO:0009378">
    <property type="term" value="F:four-way junction helicase activity"/>
    <property type="evidence" value="ECO:0007669"/>
    <property type="project" value="TreeGrafter"/>
</dbReference>
<feature type="domain" description="Helicase C-terminal" evidence="19">
    <location>
        <begin position="226"/>
        <end position="371"/>
    </location>
</feature>
<dbReference type="InterPro" id="IPR018982">
    <property type="entry name" value="RQC_domain"/>
</dbReference>
<dbReference type="Pfam" id="PF09382">
    <property type="entry name" value="RQC"/>
    <property type="match status" value="1"/>
</dbReference>
<dbReference type="InterPro" id="IPR010997">
    <property type="entry name" value="HRDC-like_sf"/>
</dbReference>
<dbReference type="Pfam" id="PF00271">
    <property type="entry name" value="Helicase_C"/>
    <property type="match status" value="1"/>
</dbReference>
<dbReference type="NCBIfam" id="TIGR01389">
    <property type="entry name" value="recQ"/>
    <property type="match status" value="1"/>
</dbReference>
<dbReference type="GO" id="GO:0005524">
    <property type="term" value="F:ATP binding"/>
    <property type="evidence" value="ECO:0007669"/>
    <property type="project" value="UniProtKB-KW"/>
</dbReference>
<dbReference type="SUPFAM" id="SSF47819">
    <property type="entry name" value="HRDC-like"/>
    <property type="match status" value="1"/>
</dbReference>
<dbReference type="Pfam" id="PF00570">
    <property type="entry name" value="HRDC"/>
    <property type="match status" value="1"/>
</dbReference>
<dbReference type="Proteomes" id="UP001139333">
    <property type="component" value="Unassembled WGS sequence"/>
</dbReference>
<dbReference type="EC" id="5.6.2.4" evidence="16"/>
<dbReference type="InterPro" id="IPR014001">
    <property type="entry name" value="Helicase_ATP-bd"/>
</dbReference>
<reference evidence="20" key="1">
    <citation type="submission" date="2022-01" db="EMBL/GenBank/DDBJ databases">
        <title>Whole genome-based taxonomy of the Shewanellaceae.</title>
        <authorList>
            <person name="Martin-Rodriguez A.J."/>
        </authorList>
    </citation>
    <scope>NUCLEOTIDE SEQUENCE</scope>
    <source>
        <strain evidence="20">DSM 16422</strain>
    </source>
</reference>
<dbReference type="GO" id="GO:0009432">
    <property type="term" value="P:SOS response"/>
    <property type="evidence" value="ECO:0007669"/>
    <property type="project" value="UniProtKB-UniRule"/>
</dbReference>
<gene>
    <name evidence="20" type="primary">recQ</name>
    <name evidence="20" type="ORF">L2672_12400</name>
</gene>
<dbReference type="GO" id="GO:0003677">
    <property type="term" value="F:DNA binding"/>
    <property type="evidence" value="ECO:0007669"/>
    <property type="project" value="UniProtKB-KW"/>
</dbReference>
<dbReference type="InterPro" id="IPR006293">
    <property type="entry name" value="DNA_helicase_ATP-dep_RecQ_bac"/>
</dbReference>
<keyword evidence="7 20" id="KW-0378">Hydrolase</keyword>
<comment type="similarity">
    <text evidence="3">Belongs to the helicase family. RecQ subfamily.</text>
</comment>
<evidence type="ECO:0000313" key="20">
    <source>
        <dbReference type="EMBL" id="MCL1143492.1"/>
    </source>
</evidence>
<comment type="catalytic activity">
    <reaction evidence="15">
        <text>Couples ATP hydrolysis with the unwinding of duplex DNA by translocating in the 3'-5' direction.</text>
        <dbReference type="EC" id="5.6.2.4"/>
    </reaction>
</comment>
<dbReference type="SMART" id="SM00956">
    <property type="entry name" value="RQC"/>
    <property type="match status" value="1"/>
</dbReference>
<evidence type="ECO:0000256" key="5">
    <source>
        <dbReference type="ARBA" id="ARBA00022741"/>
    </source>
</evidence>
<evidence type="ECO:0000256" key="10">
    <source>
        <dbReference type="ARBA" id="ARBA00022840"/>
    </source>
</evidence>
<evidence type="ECO:0000256" key="6">
    <source>
        <dbReference type="ARBA" id="ARBA00022763"/>
    </source>
</evidence>
<dbReference type="Pfam" id="PF16124">
    <property type="entry name" value="RecQ_Zn_bind"/>
    <property type="match status" value="1"/>
</dbReference>
<dbReference type="GO" id="GO:0046872">
    <property type="term" value="F:metal ion binding"/>
    <property type="evidence" value="ECO:0007669"/>
    <property type="project" value="UniProtKB-KW"/>
</dbReference>
<dbReference type="FunFam" id="1.10.150.80:FF:000002">
    <property type="entry name" value="ATP-dependent DNA helicase RecQ"/>
    <property type="match status" value="1"/>
</dbReference>
<dbReference type="Gene3D" id="1.10.150.80">
    <property type="entry name" value="HRDC domain"/>
    <property type="match status" value="1"/>
</dbReference>
<dbReference type="InterPro" id="IPR032284">
    <property type="entry name" value="RecQ_Zn-bd"/>
</dbReference>
<dbReference type="InterPro" id="IPR002121">
    <property type="entry name" value="HRDC_dom"/>
</dbReference>
<dbReference type="SUPFAM" id="SSF52540">
    <property type="entry name" value="P-loop containing nucleoside triphosphate hydrolases"/>
    <property type="match status" value="2"/>
</dbReference>
<dbReference type="PROSITE" id="PS51192">
    <property type="entry name" value="HELICASE_ATP_BIND_1"/>
    <property type="match status" value="1"/>
</dbReference>
<keyword evidence="21" id="KW-1185">Reference proteome</keyword>
<keyword evidence="10" id="KW-0067">ATP-binding</keyword>
<keyword evidence="12" id="KW-0233">DNA recombination</keyword>
<comment type="caution">
    <text evidence="20">The sequence shown here is derived from an EMBL/GenBank/DDBJ whole genome shotgun (WGS) entry which is preliminary data.</text>
</comment>
<proteinExistence type="inferred from homology"/>
<evidence type="ECO:0000256" key="13">
    <source>
        <dbReference type="ARBA" id="ARBA00023204"/>
    </source>
</evidence>
<dbReference type="FunFam" id="3.40.50.300:FF:000296">
    <property type="entry name" value="ATP-dependent DNA helicase RecQ"/>
    <property type="match status" value="1"/>
</dbReference>
<evidence type="ECO:0000256" key="8">
    <source>
        <dbReference type="ARBA" id="ARBA00022806"/>
    </source>
</evidence>
<evidence type="ECO:0000256" key="16">
    <source>
        <dbReference type="NCBIfam" id="TIGR01389"/>
    </source>
</evidence>
<dbReference type="CDD" id="cd18794">
    <property type="entry name" value="SF2_C_RecQ"/>
    <property type="match status" value="1"/>
</dbReference>
<dbReference type="PROSITE" id="PS50967">
    <property type="entry name" value="HRDC"/>
    <property type="match status" value="1"/>
</dbReference>
<dbReference type="InterPro" id="IPR004589">
    <property type="entry name" value="DNA_helicase_ATP-dep_RecQ"/>
</dbReference>
<dbReference type="PROSITE" id="PS51194">
    <property type="entry name" value="HELICASE_CTER"/>
    <property type="match status" value="1"/>
</dbReference>
<dbReference type="PANTHER" id="PTHR13710">
    <property type="entry name" value="DNA HELICASE RECQ FAMILY MEMBER"/>
    <property type="match status" value="1"/>
</dbReference>
<comment type="cofactor">
    <cofactor evidence="2">
        <name>Zn(2+)</name>
        <dbReference type="ChEBI" id="CHEBI:29105"/>
    </cofactor>
</comment>
<dbReference type="FunFam" id="1.10.10.10:FF:000175">
    <property type="entry name" value="ATP-dependent DNA helicase RecQ"/>
    <property type="match status" value="1"/>
</dbReference>
<evidence type="ECO:0000313" key="21">
    <source>
        <dbReference type="Proteomes" id="UP001139333"/>
    </source>
</evidence>
<dbReference type="GO" id="GO:0006310">
    <property type="term" value="P:DNA recombination"/>
    <property type="evidence" value="ECO:0007669"/>
    <property type="project" value="UniProtKB-UniRule"/>
</dbReference>
<keyword evidence="14" id="KW-0413">Isomerase</keyword>
<evidence type="ECO:0000256" key="11">
    <source>
        <dbReference type="ARBA" id="ARBA00023125"/>
    </source>
</evidence>
<keyword evidence="6" id="KW-0227">DNA damage</keyword>
<dbReference type="GO" id="GO:0016787">
    <property type="term" value="F:hydrolase activity"/>
    <property type="evidence" value="ECO:0007669"/>
    <property type="project" value="UniProtKB-KW"/>
</dbReference>
<dbReference type="GO" id="GO:0043138">
    <property type="term" value="F:3'-5' DNA helicase activity"/>
    <property type="evidence" value="ECO:0007669"/>
    <property type="project" value="UniProtKB-EC"/>
</dbReference>
<keyword evidence="9" id="KW-0862">Zinc</keyword>
<evidence type="ECO:0000256" key="14">
    <source>
        <dbReference type="ARBA" id="ARBA00023235"/>
    </source>
</evidence>
<evidence type="ECO:0000256" key="9">
    <source>
        <dbReference type="ARBA" id="ARBA00022833"/>
    </source>
</evidence>
<dbReference type="InterPro" id="IPR036388">
    <property type="entry name" value="WH-like_DNA-bd_sf"/>
</dbReference>
<feature type="domain" description="Helicase ATP-binding" evidence="18">
    <location>
        <begin position="35"/>
        <end position="203"/>
    </location>
</feature>
<dbReference type="EMBL" id="JAKIKP010000009">
    <property type="protein sequence ID" value="MCL1143492.1"/>
    <property type="molecule type" value="Genomic_DNA"/>
</dbReference>
<evidence type="ECO:0000256" key="7">
    <source>
        <dbReference type="ARBA" id="ARBA00022801"/>
    </source>
</evidence>
<keyword evidence="4" id="KW-0479">Metal-binding</keyword>
<evidence type="ECO:0000259" key="19">
    <source>
        <dbReference type="PROSITE" id="PS51194"/>
    </source>
</evidence>
<feature type="domain" description="HRDC" evidence="17">
    <location>
        <begin position="530"/>
        <end position="607"/>
    </location>
</feature>
<accession>A0A9X2CIX4</accession>
<dbReference type="GO" id="GO:0006281">
    <property type="term" value="P:DNA repair"/>
    <property type="evidence" value="ECO:0007669"/>
    <property type="project" value="UniProtKB-KW"/>
</dbReference>
<dbReference type="NCBIfam" id="TIGR00614">
    <property type="entry name" value="recQ_fam"/>
    <property type="match status" value="1"/>
</dbReference>
<sequence length="607" mass="68218">MTLQSPQTPQQDLLASQLQQVFGYRDFREGQREVIEQALAGQDTLVIMPTGGGKSMCYQLPALLMSGVTIVVSPLISLMKDQVDSLKQSGVNAAYLNSSLPREESAAILRQLHQGLIKLLYVSPERLLRADFIERMHELPIGLFAVDEAHCISQWGHDFRPEYAALGMLKQQFPHIPLMALTATADQATRQSICERLNITPYVLLSSFDRPNIRYTVAEKLNAANQLRQYLQLQNGTSGIIYCSSRRRVDEVAERLRLQGFNAQAYHAGMSQEDRADIQDKFLKDRVDIVVATVAFGMGINKSNVRFVVHYDIPKSIEAYYQETGRAGRDGLDAEAYMLFDPADIGRVRHLIEQSEPGPQQQVEFHKLHTMAAFAEAQTCRRQVLLHYFDESASEPCGNCDICLDPPKRYNGTEDAQKVLSCVYRLQQRFGMHHVIDVLRGSKAANVVDRGHDKLSTWGIGADKSAEYWLSVLRQLIHLGLASQDITRGSSIRLNPSARPILKAEMALMLAEPRIKLLDVKRKSSSRVVQQYDRKLFARLKLLRRELAEEHDIPPYLVFNDATLAEMSAMLPTSPGEMLAVNGVGQIKLDRFGGEFLDEISDYLAKG</sequence>
<dbReference type="Gene3D" id="3.40.50.300">
    <property type="entry name" value="P-loop containing nucleotide triphosphate hydrolases"/>
    <property type="match status" value="2"/>
</dbReference>
<dbReference type="Gene3D" id="1.10.10.10">
    <property type="entry name" value="Winged helix-like DNA-binding domain superfamily/Winged helix DNA-binding domain"/>
    <property type="match status" value="1"/>
</dbReference>
<keyword evidence="5" id="KW-0547">Nucleotide-binding</keyword>
<evidence type="ECO:0000256" key="15">
    <source>
        <dbReference type="ARBA" id="ARBA00034617"/>
    </source>
</evidence>
<dbReference type="SMART" id="SM00341">
    <property type="entry name" value="HRDC"/>
    <property type="match status" value="1"/>
</dbReference>
<evidence type="ECO:0000256" key="1">
    <source>
        <dbReference type="ARBA" id="ARBA00001946"/>
    </source>
</evidence>
<name>A0A9X2CIX4_9GAMM</name>
<dbReference type="PANTHER" id="PTHR13710:SF105">
    <property type="entry name" value="ATP-DEPENDENT DNA HELICASE Q1"/>
    <property type="match status" value="1"/>
</dbReference>
<dbReference type="GO" id="GO:0030894">
    <property type="term" value="C:replisome"/>
    <property type="evidence" value="ECO:0007669"/>
    <property type="project" value="TreeGrafter"/>
</dbReference>
<dbReference type="InterPro" id="IPR027417">
    <property type="entry name" value="P-loop_NTPase"/>
</dbReference>